<evidence type="ECO:0000256" key="2">
    <source>
        <dbReference type="ARBA" id="ARBA00022676"/>
    </source>
</evidence>
<dbReference type="Pfam" id="PF01661">
    <property type="entry name" value="Macro"/>
    <property type="match status" value="1"/>
</dbReference>
<dbReference type="GO" id="GO:0003714">
    <property type="term" value="F:transcription corepressor activity"/>
    <property type="evidence" value="ECO:0007669"/>
    <property type="project" value="TreeGrafter"/>
</dbReference>
<dbReference type="GO" id="GO:0010629">
    <property type="term" value="P:negative regulation of gene expression"/>
    <property type="evidence" value="ECO:0007669"/>
    <property type="project" value="TreeGrafter"/>
</dbReference>
<feature type="compositionally biased region" description="Basic and acidic residues" evidence="6">
    <location>
        <begin position="661"/>
        <end position="674"/>
    </location>
</feature>
<dbReference type="GO" id="GO:0016757">
    <property type="term" value="F:glycosyltransferase activity"/>
    <property type="evidence" value="ECO:0007669"/>
    <property type="project" value="UniProtKB-KW"/>
</dbReference>
<evidence type="ECO:0000259" key="7">
    <source>
        <dbReference type="PROSITE" id="PS51154"/>
    </source>
</evidence>
<evidence type="ECO:0000256" key="3">
    <source>
        <dbReference type="ARBA" id="ARBA00022679"/>
    </source>
</evidence>
<feature type="compositionally biased region" description="Polar residues" evidence="6">
    <location>
        <begin position="834"/>
        <end position="853"/>
    </location>
</feature>
<keyword evidence="9" id="KW-1185">Reference proteome</keyword>
<dbReference type="SMART" id="SM00506">
    <property type="entry name" value="A1pp"/>
    <property type="match status" value="1"/>
</dbReference>
<evidence type="ECO:0000256" key="4">
    <source>
        <dbReference type="ARBA" id="ARBA00023027"/>
    </source>
</evidence>
<dbReference type="GO" id="GO:0005634">
    <property type="term" value="C:nucleus"/>
    <property type="evidence" value="ECO:0007669"/>
    <property type="project" value="UniProtKB-SubCell"/>
</dbReference>
<feature type="region of interest" description="Disordered" evidence="6">
    <location>
        <begin position="484"/>
        <end position="813"/>
    </location>
</feature>
<comment type="subcellular location">
    <subcellularLocation>
        <location evidence="1">Nucleus</location>
    </subcellularLocation>
</comment>
<dbReference type="InterPro" id="IPR043472">
    <property type="entry name" value="Macro_dom-like"/>
</dbReference>
<reference evidence="8" key="1">
    <citation type="submission" date="2019-08" db="EMBL/GenBank/DDBJ databases">
        <title>The improved chromosome-level genome for the pearl oyster Pinctada fucata martensii using PacBio sequencing and Hi-C.</title>
        <authorList>
            <person name="Zheng Z."/>
        </authorList>
    </citation>
    <scope>NUCLEOTIDE SEQUENCE</scope>
    <source>
        <strain evidence="8">ZZ-2019</strain>
        <tissue evidence="8">Adductor muscle</tissue>
    </source>
</reference>
<feature type="compositionally biased region" description="Basic and acidic residues" evidence="6">
    <location>
        <begin position="1"/>
        <end position="17"/>
    </location>
</feature>
<dbReference type="PROSITE" id="PS51154">
    <property type="entry name" value="MACRO"/>
    <property type="match status" value="1"/>
</dbReference>
<keyword evidence="3" id="KW-0808">Transferase</keyword>
<evidence type="ECO:0000313" key="8">
    <source>
        <dbReference type="EMBL" id="KAK3105345.1"/>
    </source>
</evidence>
<dbReference type="PANTHER" id="PTHR14453">
    <property type="entry name" value="PARP/ZINC FINGER CCCH TYPE DOMAIN CONTAINING PROTEIN"/>
    <property type="match status" value="1"/>
</dbReference>
<feature type="region of interest" description="Disordered" evidence="6">
    <location>
        <begin position="833"/>
        <end position="853"/>
    </location>
</feature>
<feature type="region of interest" description="Disordered" evidence="6">
    <location>
        <begin position="83"/>
        <end position="104"/>
    </location>
</feature>
<dbReference type="PANTHER" id="PTHR14453:SF67">
    <property type="entry name" value="POLY [ADP-RIBOSE] POLYMERASE"/>
    <property type="match status" value="1"/>
</dbReference>
<dbReference type="Proteomes" id="UP001186944">
    <property type="component" value="Unassembled WGS sequence"/>
</dbReference>
<evidence type="ECO:0000313" key="9">
    <source>
        <dbReference type="Proteomes" id="UP001186944"/>
    </source>
</evidence>
<organism evidence="8 9">
    <name type="scientific">Pinctada imbricata</name>
    <name type="common">Atlantic pearl-oyster</name>
    <name type="synonym">Pinctada martensii</name>
    <dbReference type="NCBI Taxonomy" id="66713"/>
    <lineage>
        <taxon>Eukaryota</taxon>
        <taxon>Metazoa</taxon>
        <taxon>Spiralia</taxon>
        <taxon>Lophotrochozoa</taxon>
        <taxon>Mollusca</taxon>
        <taxon>Bivalvia</taxon>
        <taxon>Autobranchia</taxon>
        <taxon>Pteriomorphia</taxon>
        <taxon>Pterioida</taxon>
        <taxon>Pterioidea</taxon>
        <taxon>Pteriidae</taxon>
        <taxon>Pinctada</taxon>
    </lineage>
</organism>
<proteinExistence type="predicted"/>
<keyword evidence="4" id="KW-0520">NAD</keyword>
<evidence type="ECO:0000256" key="6">
    <source>
        <dbReference type="SAM" id="MobiDB-lite"/>
    </source>
</evidence>
<sequence length="1727" mass="194638">MGRVGREEGGKGKKGNEGEEGVGGGREGGGRKGEGGGDSLLHLMMAEGVEKIKQPGDGKEQELDYQNIPKMATAQRAMVDEQTAGREAVSKKTQGQVTTQQPRADSRPIVDAWVKMSIKVKCLSEDKCIDVPLEMEETEEIPLYIQFLVICKKDFLHTLAKRAGVTLRIASNEIMFLVKGPCDDDSIKSLVEKLKIELKSAMSEITHQTIVIREKHQQKFLMTLEENLPEEFANHEAVLLKRTDQKEGYVLIGESQTFDECSKSINELINFVKRDSVVPKKIKVPLVPAQVEFFERLNMSQKLQMKFGKNIKIMCDGTSAVYFESETEGLARKCGIELSLMLKRIKTSTFVLTDRFSKVLSSPKIQENIYNQMKSAGIECTIRVSTFPSCIYLYVLDDYMSRKGLELIMNSIISTALEKRRLEENKKAIDEVLERFKDEVFFFDDDNCRTFLGVREAIENIDKIIRNSELETGHSAAEENVLQKGAVQGGEFREGSVTQTEEDVTPSSKFAAGSTKLECRKLPSNEKNPQKDGDQIQRKEVEYIKSENESTSHSVRNDGMQHDLARDPGNSLEMPISKEYQDEKMEDAKGREKDNETEDSKREKLRMESGHTNDRSDQPRKEKDYTVRDRREETSGQDEGNGLSGKENVISDGASKPSTSKTEEITKRNEKSIENTEDVCAGLQTTDTKTEKEINQQGRADNGTKAGSYPEKMQLEHKSKSVHLLTSTLDHPLGNDGRTLSKSYDERSGPSSNSQTQTILHQNETSSYEDIKKGKSNIGDEFARTSGGDKWDVTELSRQTETHPDEDFREEEAGIENLKKGDLTITVKGDQRTKTSGSYASSSGNGIGNNTRIGQSYIGSEAAEQQKMKEEEDEENDVFEINEKADIDHSSSNAGNADCVANRTRSKLGQKPGAQVRKQSKGEQQETKLTMEKHVVEFLRKNNANELETISEMENVAIDFCNDIIIIKGEKDCVKRAHEKIKEIKSKIHSEECSIDIPANFFTMRDTAIVKQKVADVMSKNMEVEFDGLDDKEPEYYFSWSSDRSPVCLILTYGKVENTKADAIVLPCNGDFSPFGQRADNIVKKGGKQMLHESMSELKRNKKKLSDFQIHSSELTGSLDCLALIFARIPILESIENTDAAEIGNMSLNLVKLMNAEKFRRLVIPVDIDDFCFTSFGSHLAYSLWETGRKELRHRIEIHLCFTRAGKINVSIQCDELVNVDKKVAVIVNSTNVHLNLYEGRVSKSLLNAAGSQIQAECKGPGQGPVHVGDVIPTSAGKMSCKEIYHGVLLPDWIPTGNFSLQVMKAMMRKCLCLADKKGNTSLAFPALGTGKLQYPWNKVAETMFEVIDDYSASVPNTCITDVLFVLHPVDGEAIEAFKFKEESRRKRSKAYFQGCMDTITYLETRIPEHGYRIQVLSETGRQIIPEKPEVEVRFEKQTDYPQQEIPKFDQDPSRNLYVVSMKVGSKKDAKKNSLQDAVKLTNEKRFVTAAFYINHFSEDKPIAERVENLKKTILKTLHPTERRNSQSSAASPVGKVFLRKFMFILSDAQFEKLEAKHSKKGFISRIKWKHAKDWNVIERTFGQSLELRITSLEKSLVNDMIPQVVHMIEQLKVVLMEWKGSWFLQVTGRGNKKNKLSVFTAQRLEWASMLKWKTIELENSNGVLWMYDLVKRKVYNQSGQQQSLVGNLIDERDDDQAPAKRVPKEAPKRPPTLPGKAVRQGNKSSA</sequence>
<comment type="caution">
    <text evidence="8">The sequence shown here is derived from an EMBL/GenBank/DDBJ whole genome shotgun (WGS) entry which is preliminary data.</text>
</comment>
<feature type="compositionally biased region" description="Polar residues" evidence="6">
    <location>
        <begin position="749"/>
        <end position="768"/>
    </location>
</feature>
<keyword evidence="2" id="KW-0328">Glycosyltransferase</keyword>
<feature type="compositionally biased region" description="Basic and acidic residues" evidence="6">
    <location>
        <begin position="1696"/>
        <end position="1709"/>
    </location>
</feature>
<feature type="compositionally biased region" description="Basic and acidic residues" evidence="6">
    <location>
        <begin position="579"/>
        <end position="634"/>
    </location>
</feature>
<feature type="region of interest" description="Disordered" evidence="6">
    <location>
        <begin position="906"/>
        <end position="927"/>
    </location>
</feature>
<evidence type="ECO:0000256" key="5">
    <source>
        <dbReference type="ARBA" id="ARBA00023242"/>
    </source>
</evidence>
<dbReference type="SUPFAM" id="SSF52949">
    <property type="entry name" value="Macro domain-like"/>
    <property type="match status" value="2"/>
</dbReference>
<protein>
    <recommendedName>
        <fullName evidence="7">Macro domain-containing protein</fullName>
    </recommendedName>
</protein>
<gene>
    <name evidence="8" type="ORF">FSP39_023067</name>
</gene>
<feature type="region of interest" description="Disordered" evidence="6">
    <location>
        <begin position="1"/>
        <end position="39"/>
    </location>
</feature>
<feature type="domain" description="Macro" evidence="7">
    <location>
        <begin position="1197"/>
        <end position="1364"/>
    </location>
</feature>
<keyword evidence="5" id="KW-0539">Nucleus</keyword>
<evidence type="ECO:0000256" key="1">
    <source>
        <dbReference type="ARBA" id="ARBA00004123"/>
    </source>
</evidence>
<feature type="compositionally biased region" description="Polar residues" evidence="6">
    <location>
        <begin position="91"/>
        <end position="103"/>
    </location>
</feature>
<feature type="compositionally biased region" description="Basic and acidic residues" evidence="6">
    <location>
        <begin position="781"/>
        <end position="806"/>
    </location>
</feature>
<dbReference type="GO" id="GO:0005737">
    <property type="term" value="C:cytoplasm"/>
    <property type="evidence" value="ECO:0007669"/>
    <property type="project" value="TreeGrafter"/>
</dbReference>
<feature type="region of interest" description="Disordered" evidence="6">
    <location>
        <begin position="1688"/>
        <end position="1727"/>
    </location>
</feature>
<dbReference type="InterPro" id="IPR052056">
    <property type="entry name" value="Mono-ARTD/PARP"/>
</dbReference>
<accession>A0AA88YHS6</accession>
<dbReference type="InterPro" id="IPR002589">
    <property type="entry name" value="Macro_dom"/>
</dbReference>
<dbReference type="Gene3D" id="3.40.220.10">
    <property type="entry name" value="Leucine Aminopeptidase, subunit E, domain 1"/>
    <property type="match status" value="2"/>
</dbReference>
<name>A0AA88YHS6_PINIB</name>
<feature type="compositionally biased region" description="Basic and acidic residues" evidence="6">
    <location>
        <begin position="517"/>
        <end position="566"/>
    </location>
</feature>
<dbReference type="EMBL" id="VSWD01000004">
    <property type="protein sequence ID" value="KAK3105345.1"/>
    <property type="molecule type" value="Genomic_DNA"/>
</dbReference>